<accession>M2PHW3</accession>
<evidence type="ECO:0000256" key="1">
    <source>
        <dbReference type="SAM" id="Phobius"/>
    </source>
</evidence>
<dbReference type="AlphaFoldDB" id="M2PHW3"/>
<dbReference type="EMBL" id="KB445800">
    <property type="protein sequence ID" value="EMD35689.1"/>
    <property type="molecule type" value="Genomic_DNA"/>
</dbReference>
<evidence type="ECO:0000313" key="4">
    <source>
        <dbReference type="Proteomes" id="UP000016930"/>
    </source>
</evidence>
<dbReference type="OrthoDB" id="2803471at2759"/>
<name>M2PHW3_CERS8</name>
<dbReference type="Proteomes" id="UP000016930">
    <property type="component" value="Unassembled WGS sequence"/>
</dbReference>
<feature type="transmembrane region" description="Helical" evidence="1">
    <location>
        <begin position="56"/>
        <end position="77"/>
    </location>
</feature>
<proteinExistence type="predicted"/>
<feature type="transmembrane region" description="Helical" evidence="1">
    <location>
        <begin position="97"/>
        <end position="125"/>
    </location>
</feature>
<sequence length="289" mass="31877">MADDTQTSQDIQIVRLAQVSLICYFSATTFYCYDYFLTLDDEVEYIWQKKFSFPTFIFYVVRYLALLDTLFVIAEAYPWPGQTDLSCVILGWMESAIYVALPLAAAGLTFLLGVVNPVVLIYCLLTESFGVSSPIPLTCGANITINATVWESRTPAGVIGTRASSVLSDGLVLLLTWMKTYPVNSFRGSGMLHNNSVSHVLFRDDCVQIALVGECGWHSVCTPRLVRPNCAAVCGNVSARFSSLLISRMMLHLRRAVDPDATTQSQTLDLASIQFIHNNSEDGTPEAPI</sequence>
<protein>
    <recommendedName>
        <fullName evidence="2">DUF6533 domain-containing protein</fullName>
    </recommendedName>
</protein>
<organism evidence="3 4">
    <name type="scientific">Ceriporiopsis subvermispora (strain B)</name>
    <name type="common">White-rot fungus</name>
    <name type="synonym">Gelatoporia subvermispora</name>
    <dbReference type="NCBI Taxonomy" id="914234"/>
    <lineage>
        <taxon>Eukaryota</taxon>
        <taxon>Fungi</taxon>
        <taxon>Dikarya</taxon>
        <taxon>Basidiomycota</taxon>
        <taxon>Agaricomycotina</taxon>
        <taxon>Agaricomycetes</taxon>
        <taxon>Polyporales</taxon>
        <taxon>Gelatoporiaceae</taxon>
        <taxon>Gelatoporia</taxon>
    </lineage>
</organism>
<keyword evidence="1" id="KW-0472">Membrane</keyword>
<dbReference type="HOGENOM" id="CLU_093934_0_0_1"/>
<dbReference type="Pfam" id="PF20151">
    <property type="entry name" value="DUF6533"/>
    <property type="match status" value="1"/>
</dbReference>
<feature type="domain" description="DUF6533" evidence="2">
    <location>
        <begin position="23"/>
        <end position="67"/>
    </location>
</feature>
<keyword evidence="1" id="KW-0812">Transmembrane</keyword>
<evidence type="ECO:0000259" key="2">
    <source>
        <dbReference type="Pfam" id="PF20151"/>
    </source>
</evidence>
<keyword evidence="4" id="KW-1185">Reference proteome</keyword>
<evidence type="ECO:0000313" key="3">
    <source>
        <dbReference type="EMBL" id="EMD35689.1"/>
    </source>
</evidence>
<keyword evidence="1" id="KW-1133">Transmembrane helix</keyword>
<gene>
    <name evidence="3" type="ORF">CERSUDRAFT_75233</name>
</gene>
<dbReference type="InterPro" id="IPR045340">
    <property type="entry name" value="DUF6533"/>
</dbReference>
<reference evidence="3 4" key="1">
    <citation type="journal article" date="2012" name="Proc. Natl. Acad. Sci. U.S.A.">
        <title>Comparative genomics of Ceriporiopsis subvermispora and Phanerochaete chrysosporium provide insight into selective ligninolysis.</title>
        <authorList>
            <person name="Fernandez-Fueyo E."/>
            <person name="Ruiz-Duenas F.J."/>
            <person name="Ferreira P."/>
            <person name="Floudas D."/>
            <person name="Hibbett D.S."/>
            <person name="Canessa P."/>
            <person name="Larrondo L.F."/>
            <person name="James T.Y."/>
            <person name="Seelenfreund D."/>
            <person name="Lobos S."/>
            <person name="Polanco R."/>
            <person name="Tello M."/>
            <person name="Honda Y."/>
            <person name="Watanabe T."/>
            <person name="Watanabe T."/>
            <person name="Ryu J.S."/>
            <person name="Kubicek C.P."/>
            <person name="Schmoll M."/>
            <person name="Gaskell J."/>
            <person name="Hammel K.E."/>
            <person name="St John F.J."/>
            <person name="Vanden Wymelenberg A."/>
            <person name="Sabat G."/>
            <person name="Splinter BonDurant S."/>
            <person name="Syed K."/>
            <person name="Yadav J.S."/>
            <person name="Doddapaneni H."/>
            <person name="Subramanian V."/>
            <person name="Lavin J.L."/>
            <person name="Oguiza J.A."/>
            <person name="Perez G."/>
            <person name="Pisabarro A.G."/>
            <person name="Ramirez L."/>
            <person name="Santoyo F."/>
            <person name="Master E."/>
            <person name="Coutinho P.M."/>
            <person name="Henrissat B."/>
            <person name="Lombard V."/>
            <person name="Magnuson J.K."/>
            <person name="Kuees U."/>
            <person name="Hori C."/>
            <person name="Igarashi K."/>
            <person name="Samejima M."/>
            <person name="Held B.W."/>
            <person name="Barry K.W."/>
            <person name="LaButti K.M."/>
            <person name="Lapidus A."/>
            <person name="Lindquist E.A."/>
            <person name="Lucas S.M."/>
            <person name="Riley R."/>
            <person name="Salamov A.A."/>
            <person name="Hoffmeister D."/>
            <person name="Schwenk D."/>
            <person name="Hadar Y."/>
            <person name="Yarden O."/>
            <person name="de Vries R.P."/>
            <person name="Wiebenga A."/>
            <person name="Stenlid J."/>
            <person name="Eastwood D."/>
            <person name="Grigoriev I.V."/>
            <person name="Berka R.M."/>
            <person name="Blanchette R.A."/>
            <person name="Kersten P."/>
            <person name="Martinez A.T."/>
            <person name="Vicuna R."/>
            <person name="Cullen D."/>
        </authorList>
    </citation>
    <scope>NUCLEOTIDE SEQUENCE [LARGE SCALE GENOMIC DNA]</scope>
    <source>
        <strain evidence="3 4">B</strain>
    </source>
</reference>